<dbReference type="InterPro" id="IPR018044">
    <property type="entry name" value="Peptidase_S11"/>
</dbReference>
<dbReference type="GO" id="GO:0042834">
    <property type="term" value="F:peptidoglycan binding"/>
    <property type="evidence" value="ECO:0007669"/>
    <property type="project" value="InterPro"/>
</dbReference>
<dbReference type="AlphaFoldDB" id="A0A1X7GHF3"/>
<keyword evidence="3" id="KW-0378">Hydrolase</keyword>
<evidence type="ECO:0000256" key="9">
    <source>
        <dbReference type="RuleBase" id="RU004016"/>
    </source>
</evidence>
<evidence type="ECO:0000256" key="5">
    <source>
        <dbReference type="ARBA" id="ARBA00022984"/>
    </source>
</evidence>
<evidence type="ECO:0000313" key="13">
    <source>
        <dbReference type="Proteomes" id="UP000192936"/>
    </source>
</evidence>
<dbReference type="Gene3D" id="3.40.710.10">
    <property type="entry name" value="DD-peptidase/beta-lactamase superfamily"/>
    <property type="match status" value="1"/>
</dbReference>
<protein>
    <submittedName>
        <fullName evidence="12">D-alanyl-D-alanine carboxypeptidase</fullName>
    </submittedName>
</protein>
<reference evidence="12 13" key="1">
    <citation type="submission" date="2017-04" db="EMBL/GenBank/DDBJ databases">
        <authorList>
            <person name="Afonso C.L."/>
            <person name="Miller P.J."/>
            <person name="Scott M.A."/>
            <person name="Spackman E."/>
            <person name="Goraichik I."/>
            <person name="Dimitrov K.M."/>
            <person name="Suarez D.L."/>
            <person name="Swayne D.E."/>
        </authorList>
    </citation>
    <scope>NUCLEOTIDE SEQUENCE [LARGE SCALE GENOMIC DNA]</scope>
    <source>
        <strain evidence="12 13">A2P</strain>
    </source>
</reference>
<dbReference type="Gene3D" id="3.30.70.1070">
    <property type="entry name" value="Sporulation related repeat"/>
    <property type="match status" value="1"/>
</dbReference>
<evidence type="ECO:0000256" key="2">
    <source>
        <dbReference type="ARBA" id="ARBA00022729"/>
    </source>
</evidence>
<gene>
    <name evidence="12" type="ORF">SAMN02982917_3827</name>
</gene>
<feature type="region of interest" description="Disordered" evidence="10">
    <location>
        <begin position="295"/>
        <end position="330"/>
    </location>
</feature>
<dbReference type="PANTHER" id="PTHR21581">
    <property type="entry name" value="D-ALANYL-D-ALANINE CARBOXYPEPTIDASE"/>
    <property type="match status" value="1"/>
</dbReference>
<dbReference type="InterPro" id="IPR007730">
    <property type="entry name" value="SPOR-like_dom"/>
</dbReference>
<evidence type="ECO:0000313" key="12">
    <source>
        <dbReference type="EMBL" id="SMF69803.1"/>
    </source>
</evidence>
<keyword evidence="2" id="KW-0732">Signal</keyword>
<dbReference type="GO" id="GO:0008360">
    <property type="term" value="P:regulation of cell shape"/>
    <property type="evidence" value="ECO:0007669"/>
    <property type="project" value="UniProtKB-KW"/>
</dbReference>
<organism evidence="12 13">
    <name type="scientific">Azospirillum oryzae</name>
    <dbReference type="NCBI Taxonomy" id="286727"/>
    <lineage>
        <taxon>Bacteria</taxon>
        <taxon>Pseudomonadati</taxon>
        <taxon>Pseudomonadota</taxon>
        <taxon>Alphaproteobacteria</taxon>
        <taxon>Rhodospirillales</taxon>
        <taxon>Azospirillaceae</taxon>
        <taxon>Azospirillum</taxon>
    </lineage>
</organism>
<feature type="active site" description="Acyl-ester intermediate" evidence="7">
    <location>
        <position position="87"/>
    </location>
</feature>
<dbReference type="Proteomes" id="UP000192936">
    <property type="component" value="Unassembled WGS sequence"/>
</dbReference>
<dbReference type="Pfam" id="PF00768">
    <property type="entry name" value="Peptidase_S11"/>
    <property type="match status" value="1"/>
</dbReference>
<keyword evidence="6" id="KW-0961">Cell wall biogenesis/degradation</keyword>
<evidence type="ECO:0000256" key="8">
    <source>
        <dbReference type="PIRSR" id="PIRSR618044-2"/>
    </source>
</evidence>
<feature type="active site" description="Proton acceptor" evidence="7">
    <location>
        <position position="90"/>
    </location>
</feature>
<evidence type="ECO:0000256" key="4">
    <source>
        <dbReference type="ARBA" id="ARBA00022960"/>
    </source>
</evidence>
<keyword evidence="12" id="KW-0645">Protease</keyword>
<dbReference type="GO" id="GO:0071555">
    <property type="term" value="P:cell wall organization"/>
    <property type="evidence" value="ECO:0007669"/>
    <property type="project" value="UniProtKB-KW"/>
</dbReference>
<dbReference type="PRINTS" id="PR00725">
    <property type="entry name" value="DADACBPTASE1"/>
</dbReference>
<dbReference type="STRING" id="286727.SAMN02982917_3827"/>
<keyword evidence="12" id="KW-0121">Carboxypeptidase</keyword>
<keyword evidence="5" id="KW-0573">Peptidoglycan synthesis</keyword>
<dbReference type="Pfam" id="PF05036">
    <property type="entry name" value="SPOR"/>
    <property type="match status" value="1"/>
</dbReference>
<dbReference type="InterPro" id="IPR012338">
    <property type="entry name" value="Beta-lactam/transpept-like"/>
</dbReference>
<feature type="active site" evidence="7">
    <location>
        <position position="147"/>
    </location>
</feature>
<dbReference type="GO" id="GO:0006508">
    <property type="term" value="P:proteolysis"/>
    <property type="evidence" value="ECO:0007669"/>
    <property type="project" value="InterPro"/>
</dbReference>
<evidence type="ECO:0000256" key="6">
    <source>
        <dbReference type="ARBA" id="ARBA00023316"/>
    </source>
</evidence>
<accession>A0A1X7GHF3</accession>
<evidence type="ECO:0000256" key="10">
    <source>
        <dbReference type="SAM" id="MobiDB-lite"/>
    </source>
</evidence>
<evidence type="ECO:0000259" key="11">
    <source>
        <dbReference type="PROSITE" id="PS51724"/>
    </source>
</evidence>
<evidence type="ECO:0000256" key="1">
    <source>
        <dbReference type="ARBA" id="ARBA00007164"/>
    </source>
</evidence>
<dbReference type="GO" id="GO:0009002">
    <property type="term" value="F:serine-type D-Ala-D-Ala carboxypeptidase activity"/>
    <property type="evidence" value="ECO:0007669"/>
    <property type="project" value="InterPro"/>
</dbReference>
<dbReference type="SUPFAM" id="SSF56601">
    <property type="entry name" value="beta-lactamase/transpeptidase-like"/>
    <property type="match status" value="1"/>
</dbReference>
<keyword evidence="4" id="KW-0133">Cell shape</keyword>
<proteinExistence type="inferred from homology"/>
<dbReference type="GO" id="GO:0009252">
    <property type="term" value="P:peptidoglycan biosynthetic process"/>
    <property type="evidence" value="ECO:0007669"/>
    <property type="project" value="UniProtKB-KW"/>
</dbReference>
<dbReference type="PANTHER" id="PTHR21581:SF6">
    <property type="entry name" value="TRAFFICKING PROTEIN PARTICLE COMPLEX SUBUNIT 12"/>
    <property type="match status" value="1"/>
</dbReference>
<feature type="domain" description="SPOR" evidence="11">
    <location>
        <begin position="359"/>
        <end position="446"/>
    </location>
</feature>
<dbReference type="EMBL" id="FXAK01000007">
    <property type="protein sequence ID" value="SMF69803.1"/>
    <property type="molecule type" value="Genomic_DNA"/>
</dbReference>
<evidence type="ECO:0000256" key="7">
    <source>
        <dbReference type="PIRSR" id="PIRSR618044-1"/>
    </source>
</evidence>
<dbReference type="InterPro" id="IPR001967">
    <property type="entry name" value="Peptidase_S11_N"/>
</dbReference>
<feature type="binding site" evidence="8">
    <location>
        <position position="249"/>
    </location>
    <ligand>
        <name>substrate</name>
    </ligand>
</feature>
<sequence>MSVTRNTVRNGLFPFAFRAADTNGGRSSAGVGRHLFAAAALLGMVAVGSGLSAAEALAAKAAAIVIDARTGQVLIDQDADAIVHPASLTKMMTLYLTFDALDDGRLTLDQQLPVSSWAESMSPTKLGLRAGQTLKVETAILGLVTKSANDAAVVLAEALGGTESRFAEMMTRKARELGMRHTVYRNASGLPNMEQVTTARDYAMLSRALMRDHARYYPYFSRRNFVYGGRTLANHNHLMSRYEGMDGIKTGYTVASGFNLAASAVRDGRRLVGVVMGGKSAVSRDNKMAALLDQAFGRPSRGQEDAPVMASLDTTRSDATDGEGDDDEEPVVKARPVRASLQTAAIPVAPAKEEKASRGSASSHWGVQVGAFSSKAAGNKAVSQAVKQAPFLLRTAKPSVVQAKTGKETVYRARLTGLDEKDARKACAVLTKHGHHCVAVSPGERG</sequence>
<comment type="similarity">
    <text evidence="1 9">Belongs to the peptidase S11 family.</text>
</comment>
<evidence type="ECO:0000256" key="3">
    <source>
        <dbReference type="ARBA" id="ARBA00022801"/>
    </source>
</evidence>
<dbReference type="PROSITE" id="PS51724">
    <property type="entry name" value="SPOR"/>
    <property type="match status" value="1"/>
</dbReference>
<dbReference type="InterPro" id="IPR036680">
    <property type="entry name" value="SPOR-like_sf"/>
</dbReference>
<name>A0A1X7GHF3_9PROT</name>
<feature type="compositionally biased region" description="Acidic residues" evidence="10">
    <location>
        <begin position="320"/>
        <end position="329"/>
    </location>
</feature>